<dbReference type="GO" id="GO:0006384">
    <property type="term" value="P:transcription initiation at RNA polymerase III promoter"/>
    <property type="evidence" value="ECO:0007669"/>
    <property type="project" value="TreeGrafter"/>
</dbReference>
<dbReference type="InterPro" id="IPR004519">
    <property type="entry name" value="RNAP_E/RPC8"/>
</dbReference>
<keyword evidence="4 6" id="KW-0804">Transcription</keyword>
<evidence type="ECO:0000259" key="8">
    <source>
        <dbReference type="Pfam" id="PF08292"/>
    </source>
</evidence>
<dbReference type="FunFam" id="3.30.1490.120:FF:000002">
    <property type="entry name" value="DNA-directed RNA polymerase III subunit RPC8"/>
    <property type="match status" value="1"/>
</dbReference>
<evidence type="ECO:0000256" key="4">
    <source>
        <dbReference type="ARBA" id="ARBA00023163"/>
    </source>
</evidence>
<keyword evidence="3 6" id="KW-0240">DNA-directed RNA polymerase</keyword>
<dbReference type="FunFam" id="2.40.50.140:FF:000221">
    <property type="entry name" value="DNA-directed RNA polymerase III subunit"/>
    <property type="match status" value="1"/>
</dbReference>
<dbReference type="NCBIfam" id="TIGR00448">
    <property type="entry name" value="rpoE"/>
    <property type="match status" value="1"/>
</dbReference>
<dbReference type="GO" id="GO:0003899">
    <property type="term" value="F:DNA-directed RNA polymerase activity"/>
    <property type="evidence" value="ECO:0007669"/>
    <property type="project" value="InterPro"/>
</dbReference>
<dbReference type="Proteomes" id="UP000774326">
    <property type="component" value="Unassembled WGS sequence"/>
</dbReference>
<dbReference type="GO" id="GO:0003677">
    <property type="term" value="F:DNA binding"/>
    <property type="evidence" value="ECO:0007669"/>
    <property type="project" value="InterPro"/>
</dbReference>
<evidence type="ECO:0000313" key="9">
    <source>
        <dbReference type="EMBL" id="KAH3673402.1"/>
    </source>
</evidence>
<dbReference type="InterPro" id="IPR012340">
    <property type="entry name" value="NA-bd_OB-fold"/>
</dbReference>
<dbReference type="InterPro" id="IPR005576">
    <property type="entry name" value="Rpb7-like_N"/>
</dbReference>
<protein>
    <recommendedName>
        <fullName evidence="6">DNA-directed RNA polymerase subunit</fullName>
    </recommendedName>
</protein>
<accession>A0A9P8PKB7</accession>
<dbReference type="SUPFAM" id="SSF50249">
    <property type="entry name" value="Nucleic acid-binding proteins"/>
    <property type="match status" value="1"/>
</dbReference>
<evidence type="ECO:0000256" key="2">
    <source>
        <dbReference type="ARBA" id="ARBA00009307"/>
    </source>
</evidence>
<comment type="function">
    <text evidence="6">DNA-dependent RNA polymerase which catalyzes the transcription of DNA into RNA using the four ribonucleoside triphosphates as substrates.</text>
</comment>
<evidence type="ECO:0000256" key="6">
    <source>
        <dbReference type="RuleBase" id="RU369086"/>
    </source>
</evidence>
<dbReference type="GO" id="GO:0005666">
    <property type="term" value="C:RNA polymerase III complex"/>
    <property type="evidence" value="ECO:0007669"/>
    <property type="project" value="TreeGrafter"/>
</dbReference>
<evidence type="ECO:0000313" key="10">
    <source>
        <dbReference type="Proteomes" id="UP000774326"/>
    </source>
</evidence>
<proteinExistence type="inferred from homology"/>
<dbReference type="CDD" id="cd04330">
    <property type="entry name" value="RNAP_III_Rpc25_N"/>
    <property type="match status" value="1"/>
</dbReference>
<comment type="caution">
    <text evidence="9">The sequence shown here is derived from an EMBL/GenBank/DDBJ whole genome shotgun (WGS) entry which is preliminary data.</text>
</comment>
<dbReference type="PANTHER" id="PTHR12709:SF1">
    <property type="entry name" value="DNA-DIRECTED RNA POLYMERASE III SUBUNIT RPC8"/>
    <property type="match status" value="1"/>
</dbReference>
<dbReference type="Gene3D" id="2.40.50.140">
    <property type="entry name" value="Nucleic acid-binding proteins"/>
    <property type="match status" value="1"/>
</dbReference>
<organism evidence="9 10">
    <name type="scientific">Wickerhamomyces pijperi</name>
    <name type="common">Yeast</name>
    <name type="synonym">Pichia pijperi</name>
    <dbReference type="NCBI Taxonomy" id="599730"/>
    <lineage>
        <taxon>Eukaryota</taxon>
        <taxon>Fungi</taxon>
        <taxon>Dikarya</taxon>
        <taxon>Ascomycota</taxon>
        <taxon>Saccharomycotina</taxon>
        <taxon>Saccharomycetes</taxon>
        <taxon>Phaffomycetales</taxon>
        <taxon>Wickerhamomycetaceae</taxon>
        <taxon>Wickerhamomyces</taxon>
    </lineage>
</organism>
<name>A0A9P8PKB7_WICPI</name>
<evidence type="ECO:0000256" key="3">
    <source>
        <dbReference type="ARBA" id="ARBA00022478"/>
    </source>
</evidence>
<dbReference type="OrthoDB" id="10256606at2759"/>
<keyword evidence="10" id="KW-1185">Reference proteome</keyword>
<reference evidence="9" key="1">
    <citation type="journal article" date="2021" name="Open Biol.">
        <title>Shared evolutionary footprints suggest mitochondrial oxidative damage underlies multiple complex I losses in fungi.</title>
        <authorList>
            <person name="Schikora-Tamarit M.A."/>
            <person name="Marcet-Houben M."/>
            <person name="Nosek J."/>
            <person name="Gabaldon T."/>
        </authorList>
    </citation>
    <scope>NUCLEOTIDE SEQUENCE</scope>
    <source>
        <strain evidence="9">CBS2887</strain>
    </source>
</reference>
<dbReference type="AlphaFoldDB" id="A0A9P8PKB7"/>
<keyword evidence="5 6" id="KW-0539">Nucleus</keyword>
<dbReference type="PANTHER" id="PTHR12709">
    <property type="entry name" value="DNA-DIRECTED RNA POLYMERASE II, III"/>
    <property type="match status" value="1"/>
</dbReference>
<dbReference type="Pfam" id="PF03876">
    <property type="entry name" value="SHS2_Rpb7-N"/>
    <property type="match status" value="1"/>
</dbReference>
<dbReference type="EMBL" id="JAEUBG010005651">
    <property type="protein sequence ID" value="KAH3673402.1"/>
    <property type="molecule type" value="Genomic_DNA"/>
</dbReference>
<dbReference type="InterPro" id="IPR013238">
    <property type="entry name" value="RNA_pol_III_Rbc25"/>
</dbReference>
<evidence type="ECO:0000256" key="1">
    <source>
        <dbReference type="ARBA" id="ARBA00004123"/>
    </source>
</evidence>
<comment type="similarity">
    <text evidence="2">Belongs to the eukaryotic RPB7/RPC8 RNA polymerase subunit family.</text>
</comment>
<reference evidence="9" key="2">
    <citation type="submission" date="2021-01" db="EMBL/GenBank/DDBJ databases">
        <authorList>
            <person name="Schikora-Tamarit M.A."/>
        </authorList>
    </citation>
    <scope>NUCLEOTIDE SEQUENCE</scope>
    <source>
        <strain evidence="9">CBS2887</strain>
    </source>
</reference>
<feature type="domain" description="RNA polymerase III subunit Rpc25" evidence="8">
    <location>
        <begin position="83"/>
        <end position="199"/>
    </location>
</feature>
<sequence length="200" mass="23275">MFILSRLSDLIRIPPDQFHKEAQTSIIYELNKKYANKIVHNLGLIVSVWDLIKVDDGLIKPGDGSSYIKCEVRVVVFRPFVGEVLTGWIEKCSPEGIYVKCEFFNDIFIPKDMLFQNCEYNINESAWIWKMDEDTSLYLDVNEKINFRVEKEIFLNIKPKGPKLYDDEEPEEETLETKKPKYSVIGSCQADGMGCVSWWE</sequence>
<evidence type="ECO:0000259" key="7">
    <source>
        <dbReference type="Pfam" id="PF03876"/>
    </source>
</evidence>
<dbReference type="InterPro" id="IPR036898">
    <property type="entry name" value="RNA_pol_Rpb7-like_N_sf"/>
</dbReference>
<feature type="domain" description="RNA polymerase Rpb7-like N-terminal" evidence="7">
    <location>
        <begin position="8"/>
        <end position="64"/>
    </location>
</feature>
<dbReference type="InterPro" id="IPR045113">
    <property type="entry name" value="Rpb7-like"/>
</dbReference>
<dbReference type="SUPFAM" id="SSF88798">
    <property type="entry name" value="N-terminal, heterodimerisation domain of RBP7 (RpoE)"/>
    <property type="match status" value="1"/>
</dbReference>
<evidence type="ECO:0000256" key="5">
    <source>
        <dbReference type="ARBA" id="ARBA00023242"/>
    </source>
</evidence>
<dbReference type="Pfam" id="PF08292">
    <property type="entry name" value="RNA_pol_Rbc25"/>
    <property type="match status" value="1"/>
</dbReference>
<gene>
    <name evidence="9" type="ORF">WICPIJ_009790</name>
</gene>
<comment type="subcellular location">
    <subcellularLocation>
        <location evidence="1 6">Nucleus</location>
    </subcellularLocation>
</comment>
<dbReference type="Gene3D" id="3.30.1490.120">
    <property type="entry name" value="RNA polymerase Rpb7-like, N-terminal domain"/>
    <property type="match status" value="1"/>
</dbReference>